<dbReference type="GO" id="GO:0016020">
    <property type="term" value="C:membrane"/>
    <property type="evidence" value="ECO:0007669"/>
    <property type="project" value="UniProtKB-SubCell"/>
</dbReference>
<dbReference type="Pfam" id="PF13639">
    <property type="entry name" value="zf-RING_2"/>
    <property type="match status" value="1"/>
</dbReference>
<organism evidence="14 15">
    <name type="scientific">Prototheca wickerhamii</name>
    <dbReference type="NCBI Taxonomy" id="3111"/>
    <lineage>
        <taxon>Eukaryota</taxon>
        <taxon>Viridiplantae</taxon>
        <taxon>Chlorophyta</taxon>
        <taxon>core chlorophytes</taxon>
        <taxon>Trebouxiophyceae</taxon>
        <taxon>Chlorellales</taxon>
        <taxon>Chlorellaceae</taxon>
        <taxon>Prototheca</taxon>
    </lineage>
</organism>
<dbReference type="SMART" id="SM00744">
    <property type="entry name" value="RINGv"/>
    <property type="match status" value="1"/>
</dbReference>
<evidence type="ECO:0000256" key="10">
    <source>
        <dbReference type="PROSITE-ProRule" id="PRU00175"/>
    </source>
</evidence>
<evidence type="ECO:0000256" key="11">
    <source>
        <dbReference type="SAM" id="MobiDB-lite"/>
    </source>
</evidence>
<name>A0AAD9IIN3_PROWI</name>
<dbReference type="PANTHER" id="PTHR47168">
    <property type="entry name" value="RING ZINC FINGER DOMAIN SUPERFAMILY PROTEIN-RELATED"/>
    <property type="match status" value="1"/>
</dbReference>
<dbReference type="AlphaFoldDB" id="A0AAD9IIN3"/>
<accession>A0AAD9IIN3</accession>
<dbReference type="GO" id="GO:0061630">
    <property type="term" value="F:ubiquitin protein ligase activity"/>
    <property type="evidence" value="ECO:0007669"/>
    <property type="project" value="UniProtKB-EC"/>
</dbReference>
<dbReference type="SMART" id="SM00184">
    <property type="entry name" value="RING"/>
    <property type="match status" value="1"/>
</dbReference>
<dbReference type="InterPro" id="IPR003137">
    <property type="entry name" value="PA_domain"/>
</dbReference>
<dbReference type="InterPro" id="IPR014729">
    <property type="entry name" value="Rossmann-like_a/b/a_fold"/>
</dbReference>
<evidence type="ECO:0000256" key="1">
    <source>
        <dbReference type="ARBA" id="ARBA00000900"/>
    </source>
</evidence>
<evidence type="ECO:0000259" key="13">
    <source>
        <dbReference type="PROSITE" id="PS50089"/>
    </source>
</evidence>
<dbReference type="PANTHER" id="PTHR47168:SF1">
    <property type="entry name" value="OS02G0798600 PROTEIN"/>
    <property type="match status" value="1"/>
</dbReference>
<evidence type="ECO:0000256" key="4">
    <source>
        <dbReference type="ARBA" id="ARBA00022692"/>
    </source>
</evidence>
<dbReference type="InterPro" id="IPR011016">
    <property type="entry name" value="Znf_RING-CH"/>
</dbReference>
<evidence type="ECO:0000313" key="15">
    <source>
        <dbReference type="Proteomes" id="UP001255856"/>
    </source>
</evidence>
<keyword evidence="5" id="KW-0479">Metal-binding</keyword>
<proteinExistence type="predicted"/>
<dbReference type="SUPFAM" id="SSF52374">
    <property type="entry name" value="Nucleotidylyl transferase"/>
    <property type="match status" value="1"/>
</dbReference>
<evidence type="ECO:0000256" key="5">
    <source>
        <dbReference type="ARBA" id="ARBA00022723"/>
    </source>
</evidence>
<protein>
    <recommendedName>
        <fullName evidence="3">RING-type E3 ubiquitin transferase</fullName>
        <ecNumber evidence="3">2.3.2.27</ecNumber>
    </recommendedName>
</protein>
<dbReference type="GO" id="GO:0008270">
    <property type="term" value="F:zinc ion binding"/>
    <property type="evidence" value="ECO:0007669"/>
    <property type="project" value="UniProtKB-KW"/>
</dbReference>
<dbReference type="Gene3D" id="3.30.40.10">
    <property type="entry name" value="Zinc/RING finger domain, C3HC4 (zinc finger)"/>
    <property type="match status" value="1"/>
</dbReference>
<evidence type="ECO:0000256" key="7">
    <source>
        <dbReference type="ARBA" id="ARBA00022833"/>
    </source>
</evidence>
<keyword evidence="6 10" id="KW-0863">Zinc-finger</keyword>
<dbReference type="InterPro" id="IPR046450">
    <property type="entry name" value="PA_dom_sf"/>
</dbReference>
<reference evidence="14" key="1">
    <citation type="submission" date="2021-01" db="EMBL/GenBank/DDBJ databases">
        <authorList>
            <person name="Eckstrom K.M.E."/>
        </authorList>
    </citation>
    <scope>NUCLEOTIDE SEQUENCE</scope>
    <source>
        <strain evidence="14">UVCC 0001</strain>
    </source>
</reference>
<feature type="compositionally biased region" description="Low complexity" evidence="11">
    <location>
        <begin position="406"/>
        <end position="419"/>
    </location>
</feature>
<feature type="region of interest" description="Disordered" evidence="11">
    <location>
        <begin position="373"/>
        <end position="420"/>
    </location>
</feature>
<dbReference type="SUPFAM" id="SSF57850">
    <property type="entry name" value="RING/U-box"/>
    <property type="match status" value="1"/>
</dbReference>
<dbReference type="EMBL" id="JASFZW010000007">
    <property type="protein sequence ID" value="KAK2077315.1"/>
    <property type="molecule type" value="Genomic_DNA"/>
</dbReference>
<evidence type="ECO:0000256" key="6">
    <source>
        <dbReference type="ARBA" id="ARBA00022771"/>
    </source>
</evidence>
<dbReference type="Gene3D" id="3.40.50.620">
    <property type="entry name" value="HUPs"/>
    <property type="match status" value="1"/>
</dbReference>
<evidence type="ECO:0000256" key="9">
    <source>
        <dbReference type="ARBA" id="ARBA00023136"/>
    </source>
</evidence>
<evidence type="ECO:0000256" key="12">
    <source>
        <dbReference type="SAM" id="Phobius"/>
    </source>
</evidence>
<dbReference type="SUPFAM" id="SSF52025">
    <property type="entry name" value="PA domain"/>
    <property type="match status" value="1"/>
</dbReference>
<dbReference type="Gene3D" id="3.50.30.30">
    <property type="match status" value="1"/>
</dbReference>
<sequence length="549" mass="58131">MARQGASLPTTGRRQTFHAPAAQRWRQPLPVRCGEDRPTASVALGKFDALHKGHQALAETAARGPCQPAYLLSFGGMAEVLGWKARLPLVAAVDRGRILKDWARRWNQECDGEALDPPAELVIPFAQVRTLEPEAFVRILAEDLAIGRIVVGQGFRFGFRAAGTTETLLELGHRYNVETGNITFDPITSLPADFGPALPPEGIQGLLFVTEPEDACVVPATPPDLGGRAWVALIRRTQGRSATCTFDVKVTNAAKAGAAAAIVHDQEAGPLIIMSKPFGHPDPPIPSVFITQKSGILLKQLLQPGVSIVLVTSAADTFFVDMLGTLGMCMVFSVMMAIWLVRRQRDEDGVVVGGAPGSRGGMSEEDIRALPIVAYQRRPRRPEGEGESSRHGGLAAASSSDEEDGPPAASNASSSSYGGPDCGGSTSRTCAICLDNYADGEKLRVLPCRHRFHAACIDQWLTARTTLCPVCKGDAAAALRQRREDEAAARSPAGDEGADAAPSPGLSLGALSAPPRAALAQQRRLLDADRSAAASPPHAEIVPAPEQAV</sequence>
<dbReference type="InterPro" id="IPR051653">
    <property type="entry name" value="E3_ligase_sorting_rcpt"/>
</dbReference>
<evidence type="ECO:0000256" key="8">
    <source>
        <dbReference type="ARBA" id="ARBA00022989"/>
    </source>
</evidence>
<dbReference type="Pfam" id="PF02225">
    <property type="entry name" value="PA"/>
    <property type="match status" value="1"/>
</dbReference>
<feature type="transmembrane region" description="Helical" evidence="12">
    <location>
        <begin position="318"/>
        <end position="341"/>
    </location>
</feature>
<dbReference type="InterPro" id="IPR013083">
    <property type="entry name" value="Znf_RING/FYVE/PHD"/>
</dbReference>
<feature type="compositionally biased region" description="Low complexity" evidence="11">
    <location>
        <begin position="506"/>
        <end position="523"/>
    </location>
</feature>
<gene>
    <name evidence="14" type="ORF">QBZ16_004949</name>
</gene>
<feature type="region of interest" description="Disordered" evidence="11">
    <location>
        <begin position="1"/>
        <end position="21"/>
    </location>
</feature>
<feature type="domain" description="RING-type" evidence="13">
    <location>
        <begin position="430"/>
        <end position="472"/>
    </location>
</feature>
<keyword evidence="8 12" id="KW-1133">Transmembrane helix</keyword>
<evidence type="ECO:0000256" key="3">
    <source>
        <dbReference type="ARBA" id="ARBA00012483"/>
    </source>
</evidence>
<keyword evidence="15" id="KW-1185">Reference proteome</keyword>
<dbReference type="CDD" id="cd16454">
    <property type="entry name" value="RING-H2_PA-TM-RING"/>
    <property type="match status" value="1"/>
</dbReference>
<evidence type="ECO:0000313" key="14">
    <source>
        <dbReference type="EMBL" id="KAK2077315.1"/>
    </source>
</evidence>
<feature type="compositionally biased region" description="Basic and acidic residues" evidence="11">
    <location>
        <begin position="381"/>
        <end position="390"/>
    </location>
</feature>
<dbReference type="InterPro" id="IPR001841">
    <property type="entry name" value="Znf_RING"/>
</dbReference>
<comment type="catalytic activity">
    <reaction evidence="1">
        <text>S-ubiquitinyl-[E2 ubiquitin-conjugating enzyme]-L-cysteine + [acceptor protein]-L-lysine = [E2 ubiquitin-conjugating enzyme]-L-cysteine + N(6)-ubiquitinyl-[acceptor protein]-L-lysine.</text>
        <dbReference type="EC" id="2.3.2.27"/>
    </reaction>
</comment>
<keyword evidence="7" id="KW-0862">Zinc</keyword>
<dbReference type="EC" id="2.3.2.27" evidence="3"/>
<keyword evidence="9 12" id="KW-0472">Membrane</keyword>
<dbReference type="FunFam" id="3.30.40.10:FF:000388">
    <property type="entry name" value="Putative RING zinc finger domain superfamily protein"/>
    <property type="match status" value="1"/>
</dbReference>
<comment type="caution">
    <text evidence="14">The sequence shown here is derived from an EMBL/GenBank/DDBJ whole genome shotgun (WGS) entry which is preliminary data.</text>
</comment>
<dbReference type="Proteomes" id="UP001255856">
    <property type="component" value="Unassembled WGS sequence"/>
</dbReference>
<evidence type="ECO:0000256" key="2">
    <source>
        <dbReference type="ARBA" id="ARBA00004167"/>
    </source>
</evidence>
<comment type="subcellular location">
    <subcellularLocation>
        <location evidence="2">Membrane</location>
        <topology evidence="2">Single-pass membrane protein</topology>
    </subcellularLocation>
</comment>
<dbReference type="PROSITE" id="PS50089">
    <property type="entry name" value="ZF_RING_2"/>
    <property type="match status" value="1"/>
</dbReference>
<feature type="region of interest" description="Disordered" evidence="11">
    <location>
        <begin position="482"/>
        <end position="549"/>
    </location>
</feature>
<keyword evidence="4 12" id="KW-0812">Transmembrane</keyword>